<accession>A0A1G7UED9</accession>
<evidence type="ECO:0000256" key="1">
    <source>
        <dbReference type="SAM" id="MobiDB-lite"/>
    </source>
</evidence>
<protein>
    <submittedName>
        <fullName evidence="2">Uncharacterized protein</fullName>
    </submittedName>
</protein>
<keyword evidence="3" id="KW-1185">Reference proteome</keyword>
<dbReference type="RefSeq" id="WP_092695837.1">
    <property type="nucleotide sequence ID" value="NZ_FNBK01000051.1"/>
</dbReference>
<evidence type="ECO:0000313" key="3">
    <source>
        <dbReference type="Proteomes" id="UP000199076"/>
    </source>
</evidence>
<dbReference type="EMBL" id="FNBK01000051">
    <property type="protein sequence ID" value="SDG45651.1"/>
    <property type="molecule type" value="Genomic_DNA"/>
</dbReference>
<dbReference type="AlphaFoldDB" id="A0A1G7UED9"/>
<dbReference type="STRING" id="660518.SAMN05216218_1514"/>
<sequence length="135" mass="14203">MSIPQPRTETKTDSATNVGEPEGIQAETPPFATAGDLVVTVTNTHDEPADVFLESARASVEHVESVGVDQSYSRIPPIKTAAANGGTVTFDSDDLGDGDTFYRVVATFAAEPTSGEISAEFEQLNVTRGTVLDSL</sequence>
<dbReference type="Proteomes" id="UP000199076">
    <property type="component" value="Unassembled WGS sequence"/>
</dbReference>
<proteinExistence type="predicted"/>
<evidence type="ECO:0000313" key="2">
    <source>
        <dbReference type="EMBL" id="SDG45651.1"/>
    </source>
</evidence>
<feature type="region of interest" description="Disordered" evidence="1">
    <location>
        <begin position="1"/>
        <end position="32"/>
    </location>
</feature>
<organism evidence="2 3">
    <name type="scientific">Halorientalis regularis</name>
    <dbReference type="NCBI Taxonomy" id="660518"/>
    <lineage>
        <taxon>Archaea</taxon>
        <taxon>Methanobacteriati</taxon>
        <taxon>Methanobacteriota</taxon>
        <taxon>Stenosarchaea group</taxon>
        <taxon>Halobacteria</taxon>
        <taxon>Halobacteriales</taxon>
        <taxon>Haloarculaceae</taxon>
        <taxon>Halorientalis</taxon>
    </lineage>
</organism>
<gene>
    <name evidence="2" type="ORF">SAMN05216218_1514</name>
</gene>
<reference evidence="3" key="1">
    <citation type="submission" date="2016-10" db="EMBL/GenBank/DDBJ databases">
        <authorList>
            <person name="Varghese N."/>
            <person name="Submissions S."/>
        </authorList>
    </citation>
    <scope>NUCLEOTIDE SEQUENCE [LARGE SCALE GENOMIC DNA]</scope>
    <source>
        <strain evidence="3">IBRC-M 10760</strain>
    </source>
</reference>
<name>A0A1G7UED9_9EURY</name>